<evidence type="ECO:0000313" key="2">
    <source>
        <dbReference type="Proteomes" id="UP001171945"/>
    </source>
</evidence>
<dbReference type="Proteomes" id="UP001171945">
    <property type="component" value="Unassembled WGS sequence"/>
</dbReference>
<organism evidence="1 2">
    <name type="scientific">Candidatus Marithioploca araucensis</name>
    <dbReference type="NCBI Taxonomy" id="70273"/>
    <lineage>
        <taxon>Bacteria</taxon>
        <taxon>Pseudomonadati</taxon>
        <taxon>Pseudomonadota</taxon>
        <taxon>Gammaproteobacteria</taxon>
        <taxon>Thiotrichales</taxon>
        <taxon>Thiotrichaceae</taxon>
        <taxon>Candidatus Marithioploca</taxon>
    </lineage>
</organism>
<name>A0ABT7VRQ8_9GAMM</name>
<reference evidence="1" key="1">
    <citation type="submission" date="2023-06" db="EMBL/GenBank/DDBJ databases">
        <title>Uncultivated large filamentous bacteria from sulfidic sediments reveal new species and different genomic features in energy metabolism and defense.</title>
        <authorList>
            <person name="Fonseca A."/>
        </authorList>
    </citation>
    <scope>NUCLEOTIDE SEQUENCE</scope>
    <source>
        <strain evidence="1">HSG4</strain>
    </source>
</reference>
<evidence type="ECO:0000313" key="1">
    <source>
        <dbReference type="EMBL" id="MDM8562354.1"/>
    </source>
</evidence>
<comment type="caution">
    <text evidence="1">The sequence shown here is derived from an EMBL/GenBank/DDBJ whole genome shotgun (WGS) entry which is preliminary data.</text>
</comment>
<gene>
    <name evidence="1" type="ORF">QUF54_03270</name>
</gene>
<accession>A0ABT7VRQ8</accession>
<proteinExistence type="predicted"/>
<keyword evidence="2" id="KW-1185">Reference proteome</keyword>
<sequence length="48" mass="5315">MESKPSDFALLESKPSDFALLESNALALGGLTKLKRWTPILTLNSHSW</sequence>
<dbReference type="EMBL" id="JAUCGM010000124">
    <property type="protein sequence ID" value="MDM8562354.1"/>
    <property type="molecule type" value="Genomic_DNA"/>
</dbReference>
<protein>
    <submittedName>
        <fullName evidence="1">Uncharacterized protein</fullName>
    </submittedName>
</protein>